<dbReference type="EMBL" id="JJMM01000004">
    <property type="protein sequence ID" value="KDR96231.1"/>
    <property type="molecule type" value="Genomic_DNA"/>
</dbReference>
<sequence>MKLLKIIKDGDDKLKRFIDTLKRYNMTIETRDVDAEKAYIRVYEYDLNRIHQVARKNRVQILEA</sequence>
<name>A0A069RGU7_PEPLI</name>
<gene>
    <name evidence="1" type="ORF">CLIT_4c00680</name>
</gene>
<dbReference type="RefSeq" id="WP_038261918.1">
    <property type="nucleotide sequence ID" value="NZ_FSRH01000009.1"/>
</dbReference>
<organism evidence="1 2">
    <name type="scientific">Peptoclostridium litorale DSM 5388</name>
    <dbReference type="NCBI Taxonomy" id="1121324"/>
    <lineage>
        <taxon>Bacteria</taxon>
        <taxon>Bacillati</taxon>
        <taxon>Bacillota</taxon>
        <taxon>Clostridia</taxon>
        <taxon>Peptostreptococcales</taxon>
        <taxon>Peptoclostridiaceae</taxon>
        <taxon>Peptoclostridium</taxon>
    </lineage>
</organism>
<evidence type="ECO:0008006" key="3">
    <source>
        <dbReference type="Google" id="ProtNLM"/>
    </source>
</evidence>
<protein>
    <recommendedName>
        <fullName evidence="3">ACT domain-containing protein</fullName>
    </recommendedName>
</protein>
<dbReference type="OrthoDB" id="9966487at2"/>
<reference evidence="1 2" key="1">
    <citation type="submission" date="2014-03" db="EMBL/GenBank/DDBJ databases">
        <title>Genome sequence of Clostridium litorale W6, DSM 5388.</title>
        <authorList>
            <person name="Poehlein A."/>
            <person name="Jagirdar A."/>
            <person name="Khonsari B."/>
            <person name="Chibani C.M."/>
            <person name="Gutierrez Gutierrez D.A."/>
            <person name="Davydova E."/>
            <person name="Alghaithi H.S."/>
            <person name="Nair K.P."/>
            <person name="Dhamotharan K."/>
            <person name="Chandran L."/>
            <person name="G W."/>
            <person name="Daniel R."/>
        </authorList>
    </citation>
    <scope>NUCLEOTIDE SEQUENCE [LARGE SCALE GENOMIC DNA]</scope>
    <source>
        <strain evidence="1 2">W6</strain>
    </source>
</reference>
<accession>A0A069RGU7</accession>
<comment type="caution">
    <text evidence="1">The sequence shown here is derived from an EMBL/GenBank/DDBJ whole genome shotgun (WGS) entry which is preliminary data.</text>
</comment>
<evidence type="ECO:0000313" key="1">
    <source>
        <dbReference type="EMBL" id="KDR96231.1"/>
    </source>
</evidence>
<keyword evidence="2" id="KW-1185">Reference proteome</keyword>
<evidence type="ECO:0000313" key="2">
    <source>
        <dbReference type="Proteomes" id="UP000027946"/>
    </source>
</evidence>
<dbReference type="eggNOG" id="ENOG502ZS1M">
    <property type="taxonomic scope" value="Bacteria"/>
</dbReference>
<dbReference type="Proteomes" id="UP000027946">
    <property type="component" value="Unassembled WGS sequence"/>
</dbReference>
<proteinExistence type="predicted"/>
<dbReference type="AlphaFoldDB" id="A0A069RGU7"/>